<dbReference type="PANTHER" id="PTHR22736:SF2">
    <property type="entry name" value="COILED-COIL DOMAIN-CONTAINING PROTEIN 66"/>
    <property type="match status" value="1"/>
</dbReference>
<feature type="compositionally biased region" description="Basic and acidic residues" evidence="1">
    <location>
        <begin position="948"/>
        <end position="963"/>
    </location>
</feature>
<feature type="compositionally biased region" description="Basic residues" evidence="1">
    <location>
        <begin position="964"/>
        <end position="975"/>
    </location>
</feature>
<dbReference type="InterPro" id="IPR040467">
    <property type="entry name" value="CCDC66_dom"/>
</dbReference>
<feature type="compositionally biased region" description="Basic and acidic residues" evidence="1">
    <location>
        <begin position="482"/>
        <end position="491"/>
    </location>
</feature>
<feature type="region of interest" description="Disordered" evidence="1">
    <location>
        <begin position="794"/>
        <end position="813"/>
    </location>
</feature>
<feature type="compositionally biased region" description="Polar residues" evidence="1">
    <location>
        <begin position="537"/>
        <end position="549"/>
    </location>
</feature>
<proteinExistence type="predicted"/>
<dbReference type="Pfam" id="PF15236">
    <property type="entry name" value="CCDC66"/>
    <property type="match status" value="1"/>
</dbReference>
<sequence>MPVHLPGMKIPVDGVLRLELSCNAEYYPPSSAETEQSRKTAKKVDYKTRKQPFELRHHPKNYDRVEPEVDNVLKPLPDDKQQETEKPKKPVKNFIQKNREKIVRGKKGKDDDKNGTVTLTQDQLNAILASVGKVATGEEDELKISFDSKHHEVLIESPRRKDYDDETEKHHRDRSEKENGHSKSRKDRRKKEDDSIYALMGGDSTNRSKKDRDRRSDHDQSEERNHRRNKKSREDSEDRDHSRERYKRSHNRDRNHGRERDRNPSFDPDYDRKKKQEDSTDRILKDLRLKAESQLQKSRESDKFREAKVKDSETRDSKKSEPSTNHLSPDPNIDPVSPRELAGIPVTLPWKHMTKAERRRLMIAREKVIAEAEKKKQRSYRQQRKGKADAVVQATPLPDLGMVPEIEGIVDLEIEEKGQGTDDMTGDLRLMKEMGQGQETDDVGHTLMIAGIHAQGRGDIIGTRTRERGEAQGRSLEMTRLTGRDTGHTEAESQVGYTPWGRPGAGAPLRSKSGKLAADYRARQENYPDTINEELDTINQNSSQNASEATKSRRERKESQREEVQRNEQLAPSQSNRNVPAAMRSSFVFGQIAPDSDRFENTKEQERQQWLKDLERQREEKREQQIKDYENTLKGTNTWADKFSNDYRPARLPEQPPESVRRDDVGGGVEAARISSAPVNVGQSQDDDDEDKTYIRGQNVYMDPVTKKELEDKRLRQLEHQKAVMEQVQEKQRQKQLERERKMAEDAEEERKLQAERDRLQRQFEVDQSKLKVREMKRQEEVERLKAAMDEAHEKAMREKYSRKMQHLEQGGHDTTQLKAHLAAKITPRGGEFRDPRGDPTHIVPSQVPGLDLELSPRLLGPPTAQYTQKDSYHEPHYTENRVLTPNKYRHHGHTAEFGTQTGMKVGDEVDTDRDEGPGIPIETKREVTDAGIMYKFVNNKRVRVKSAPKEEFQKNREPPENPKKRKAEKNKGKKLWNYQNKALKKPIKQSERDPLYEKKKEESRIRRQHREQQLREMVEKNRDIIPTERHTRTPGHSRDHSPMSDGGRTPRSTMKEYSAYSVRRAKSHSPDRSESRTATRTIERAESPINRKSPVSHHSISPAPSGRRSPPIPALRYRGSDRNSNYLPIDYDPAGLGTRIVSKYNDTDPLEIPVGNSQFVAYHRTVDILDPAKATSPMPLSREATQVANARKAYIKGMKPGNYGNRVDNYQDRMRMPNEQRRKDPILDPSLVTDHPTQRQDAILQQLSTMRENLMQRQRELETFSPTDLE</sequence>
<gene>
    <name evidence="2" type="ORF">CGI_10006385</name>
</gene>
<feature type="compositionally biased region" description="Basic and acidic residues" evidence="1">
    <location>
        <begin position="232"/>
        <end position="243"/>
    </location>
</feature>
<feature type="region of interest" description="Disordered" evidence="1">
    <location>
        <begin position="144"/>
        <end position="340"/>
    </location>
</feature>
<dbReference type="GO" id="GO:0005874">
    <property type="term" value="C:microtubule"/>
    <property type="evidence" value="ECO:0007669"/>
    <property type="project" value="TreeGrafter"/>
</dbReference>
<feature type="compositionally biased region" description="Basic and acidic residues" evidence="1">
    <location>
        <begin position="252"/>
        <end position="321"/>
    </location>
</feature>
<feature type="compositionally biased region" description="Polar residues" evidence="1">
    <location>
        <begin position="567"/>
        <end position="578"/>
    </location>
</feature>
<feature type="region of interest" description="Disordered" evidence="1">
    <location>
        <begin position="726"/>
        <end position="754"/>
    </location>
</feature>
<feature type="compositionally biased region" description="Basic and acidic residues" evidence="1">
    <location>
        <begin position="76"/>
        <end position="88"/>
    </location>
</feature>
<protein>
    <submittedName>
        <fullName evidence="2">Coiled-coil domain-containing protein 66</fullName>
    </submittedName>
</protein>
<dbReference type="HOGENOM" id="CLU_010332_0_0_1"/>
<dbReference type="EMBL" id="JH817059">
    <property type="protein sequence ID" value="EKC24673.1"/>
    <property type="molecule type" value="Genomic_DNA"/>
</dbReference>
<feature type="region of interest" description="Disordered" evidence="1">
    <location>
        <begin position="535"/>
        <end position="692"/>
    </location>
</feature>
<feature type="compositionally biased region" description="Basic and acidic residues" evidence="1">
    <location>
        <begin position="97"/>
        <end position="114"/>
    </location>
</feature>
<feature type="region of interest" description="Disordered" evidence="1">
    <location>
        <begin position="26"/>
        <end position="117"/>
    </location>
</feature>
<dbReference type="AlphaFoldDB" id="K1PSR7"/>
<feature type="compositionally biased region" description="Basic and acidic residues" evidence="1">
    <location>
        <begin position="206"/>
        <end position="225"/>
    </location>
</feature>
<feature type="compositionally biased region" description="Basic and acidic residues" evidence="1">
    <location>
        <begin position="550"/>
        <end position="566"/>
    </location>
</feature>
<feature type="compositionally biased region" description="Basic and acidic residues" evidence="1">
    <location>
        <begin position="595"/>
        <end position="631"/>
    </location>
</feature>
<feature type="region of interest" description="Disordered" evidence="1">
    <location>
        <begin position="465"/>
        <end position="513"/>
    </location>
</feature>
<feature type="compositionally biased region" description="Basic and acidic residues" evidence="1">
    <location>
        <begin position="1217"/>
        <end position="1227"/>
    </location>
</feature>
<dbReference type="InParanoid" id="K1PSR7"/>
<feature type="compositionally biased region" description="Basic and acidic residues" evidence="1">
    <location>
        <begin position="144"/>
        <end position="181"/>
    </location>
</feature>
<feature type="region of interest" description="Disordered" evidence="1">
    <location>
        <begin position="1217"/>
        <end position="1239"/>
    </location>
</feature>
<name>K1PSR7_MAGGI</name>
<organism evidence="2">
    <name type="scientific">Magallana gigas</name>
    <name type="common">Pacific oyster</name>
    <name type="synonym">Crassostrea gigas</name>
    <dbReference type="NCBI Taxonomy" id="29159"/>
    <lineage>
        <taxon>Eukaryota</taxon>
        <taxon>Metazoa</taxon>
        <taxon>Spiralia</taxon>
        <taxon>Lophotrochozoa</taxon>
        <taxon>Mollusca</taxon>
        <taxon>Bivalvia</taxon>
        <taxon>Autobranchia</taxon>
        <taxon>Pteriomorphia</taxon>
        <taxon>Ostreida</taxon>
        <taxon>Ostreoidea</taxon>
        <taxon>Ostreidae</taxon>
        <taxon>Magallana</taxon>
    </lineage>
</organism>
<feature type="compositionally biased region" description="Basic and acidic residues" evidence="1">
    <location>
        <begin position="35"/>
        <end position="67"/>
    </location>
</feature>
<dbReference type="GO" id="GO:0005929">
    <property type="term" value="C:cilium"/>
    <property type="evidence" value="ECO:0007669"/>
    <property type="project" value="TreeGrafter"/>
</dbReference>
<accession>K1PSR7</accession>
<dbReference type="GO" id="GO:0060271">
    <property type="term" value="P:cilium assembly"/>
    <property type="evidence" value="ECO:0007669"/>
    <property type="project" value="TreeGrafter"/>
</dbReference>
<dbReference type="PANTHER" id="PTHR22736">
    <property type="entry name" value="COILED-COIL DOMAIN-CONTAINING PROTEIN 66"/>
    <property type="match status" value="1"/>
</dbReference>
<feature type="compositionally biased region" description="Basic and acidic residues" evidence="1">
    <location>
        <begin position="794"/>
        <end position="812"/>
    </location>
</feature>
<feature type="compositionally biased region" description="Basic and acidic residues" evidence="1">
    <location>
        <begin position="1069"/>
        <end position="1087"/>
    </location>
</feature>
<dbReference type="GO" id="GO:0008017">
    <property type="term" value="F:microtubule binding"/>
    <property type="evidence" value="ECO:0007669"/>
    <property type="project" value="TreeGrafter"/>
</dbReference>
<dbReference type="InterPro" id="IPR039183">
    <property type="entry name" value="CCD66"/>
</dbReference>
<evidence type="ECO:0000256" key="1">
    <source>
        <dbReference type="SAM" id="MobiDB-lite"/>
    </source>
</evidence>
<feature type="compositionally biased region" description="Basic and acidic residues" evidence="1">
    <location>
        <begin position="989"/>
        <end position="1043"/>
    </location>
</feature>
<reference evidence="2" key="1">
    <citation type="journal article" date="2012" name="Nature">
        <title>The oyster genome reveals stress adaptation and complexity of shell formation.</title>
        <authorList>
            <person name="Zhang G."/>
            <person name="Fang X."/>
            <person name="Guo X."/>
            <person name="Li L."/>
            <person name="Luo R."/>
            <person name="Xu F."/>
            <person name="Yang P."/>
            <person name="Zhang L."/>
            <person name="Wang X."/>
            <person name="Qi H."/>
            <person name="Xiong Z."/>
            <person name="Que H."/>
            <person name="Xie Y."/>
            <person name="Holland P.W."/>
            <person name="Paps J."/>
            <person name="Zhu Y."/>
            <person name="Wu F."/>
            <person name="Chen Y."/>
            <person name="Wang J."/>
            <person name="Peng C."/>
            <person name="Meng J."/>
            <person name="Yang L."/>
            <person name="Liu J."/>
            <person name="Wen B."/>
            <person name="Zhang N."/>
            <person name="Huang Z."/>
            <person name="Zhu Q."/>
            <person name="Feng Y."/>
            <person name="Mount A."/>
            <person name="Hedgecock D."/>
            <person name="Xu Z."/>
            <person name="Liu Y."/>
            <person name="Domazet-Loso T."/>
            <person name="Du Y."/>
            <person name="Sun X."/>
            <person name="Zhang S."/>
            <person name="Liu B."/>
            <person name="Cheng P."/>
            <person name="Jiang X."/>
            <person name="Li J."/>
            <person name="Fan D."/>
            <person name="Wang W."/>
            <person name="Fu W."/>
            <person name="Wang T."/>
            <person name="Wang B."/>
            <person name="Zhang J."/>
            <person name="Peng Z."/>
            <person name="Li Y."/>
            <person name="Li N."/>
            <person name="Wang J."/>
            <person name="Chen M."/>
            <person name="He Y."/>
            <person name="Tan F."/>
            <person name="Song X."/>
            <person name="Zheng Q."/>
            <person name="Huang R."/>
            <person name="Yang H."/>
            <person name="Du X."/>
            <person name="Chen L."/>
            <person name="Yang M."/>
            <person name="Gaffney P.M."/>
            <person name="Wang S."/>
            <person name="Luo L."/>
            <person name="She Z."/>
            <person name="Ming Y."/>
            <person name="Huang W."/>
            <person name="Zhang S."/>
            <person name="Huang B."/>
            <person name="Zhang Y."/>
            <person name="Qu T."/>
            <person name="Ni P."/>
            <person name="Miao G."/>
            <person name="Wang J."/>
            <person name="Wang Q."/>
            <person name="Steinberg C.E."/>
            <person name="Wang H."/>
            <person name="Li N."/>
            <person name="Qian L."/>
            <person name="Zhang G."/>
            <person name="Li Y."/>
            <person name="Yang H."/>
            <person name="Liu X."/>
            <person name="Wang J."/>
            <person name="Yin Y."/>
            <person name="Wang J."/>
        </authorList>
    </citation>
    <scope>NUCLEOTIDE SEQUENCE [LARGE SCALE GENOMIC DNA]</scope>
    <source>
        <strain evidence="2">05x7-T-G4-1.051#20</strain>
    </source>
</reference>
<feature type="region of interest" description="Disordered" evidence="1">
    <location>
        <begin position="947"/>
        <end position="1125"/>
    </location>
</feature>
<evidence type="ECO:0000313" key="2">
    <source>
        <dbReference type="EMBL" id="EKC24673.1"/>
    </source>
</evidence>